<organism evidence="8 9">
    <name type="scientific">Cryptolaemus montrouzieri</name>
    <dbReference type="NCBI Taxonomy" id="559131"/>
    <lineage>
        <taxon>Eukaryota</taxon>
        <taxon>Metazoa</taxon>
        <taxon>Ecdysozoa</taxon>
        <taxon>Arthropoda</taxon>
        <taxon>Hexapoda</taxon>
        <taxon>Insecta</taxon>
        <taxon>Pterygota</taxon>
        <taxon>Neoptera</taxon>
        <taxon>Endopterygota</taxon>
        <taxon>Coleoptera</taxon>
        <taxon>Polyphaga</taxon>
        <taxon>Cucujiformia</taxon>
        <taxon>Coccinelloidea</taxon>
        <taxon>Coccinellidae</taxon>
        <taxon>Scymninae</taxon>
        <taxon>Scymnini</taxon>
        <taxon>Cryptolaemus</taxon>
    </lineage>
</organism>
<accession>A0ABD2MSZ6</accession>
<dbReference type="PANTHER" id="PTHR11802:SF472">
    <property type="entry name" value="SERINE CARBOXYPEPTIDASE CPVL-RELATED"/>
    <property type="match status" value="1"/>
</dbReference>
<keyword evidence="2 7" id="KW-0121">Carboxypeptidase</keyword>
<dbReference type="EMBL" id="JABFTP020000021">
    <property type="protein sequence ID" value="KAL3269550.1"/>
    <property type="molecule type" value="Genomic_DNA"/>
</dbReference>
<dbReference type="PRINTS" id="PR00724">
    <property type="entry name" value="CRBOXYPTASEC"/>
</dbReference>
<comment type="similarity">
    <text evidence="1 7">Belongs to the peptidase S10 family.</text>
</comment>
<gene>
    <name evidence="8" type="ORF">HHI36_008615</name>
</gene>
<dbReference type="SUPFAM" id="SSF53474">
    <property type="entry name" value="alpha/beta-Hydrolases"/>
    <property type="match status" value="1"/>
</dbReference>
<dbReference type="Gene3D" id="3.40.50.1820">
    <property type="entry name" value="alpha/beta hydrolase"/>
    <property type="match status" value="1"/>
</dbReference>
<keyword evidence="4 7" id="KW-0732">Signal</keyword>
<dbReference type="InterPro" id="IPR029058">
    <property type="entry name" value="AB_hydrolase_fold"/>
</dbReference>
<sequence length="466" mass="52970">MYRVTLFCLTTCIILHFSHSISSFPNIYQKTKTVPLNENEDNGETLILTPYIENGNIEEARRLAEVKHEAFQNITHYAGFFTVNKTYNSNFFMWFFPSESNSTDPVVLWLQGGPGATSMYGLFTENGPFEINNQSEVILREKSWTKMNNLLYIDNPAGAGYSFTDHGGYAHDEDQIGEELFQAIQQFFLLFPELRKNEFFLTGESYAGHYIPAVGHKILGKNTALPDDLKINLKGLAIGNGWTDPINQMDFGEYLFQHGIVDSNTKNIMDGRRDLAIQLINQEKYGEARTIYDDIILILKEVTGFKNIYNYLFALDTDDESLMDDFVQRSDIRKAIHVGGATFQNGDQVNLALNDDVMKSVVHLLPDILANYRVLLFSGQVDIIVAYPLTINYLQKLNFSAAKEYKVAKRNIWYVDEDIAGFVKVAGNLTDLLVRDAGHMVASDQPAWAFDMINRFTRNIPFDVPL</sequence>
<evidence type="ECO:0000256" key="1">
    <source>
        <dbReference type="ARBA" id="ARBA00009431"/>
    </source>
</evidence>
<name>A0ABD2MSZ6_9CUCU</name>
<protein>
    <recommendedName>
        <fullName evidence="7">Carboxypeptidase</fullName>
        <ecNumber evidence="7">3.4.16.-</ecNumber>
    </recommendedName>
</protein>
<dbReference type="GO" id="GO:0004185">
    <property type="term" value="F:serine-type carboxypeptidase activity"/>
    <property type="evidence" value="ECO:0007669"/>
    <property type="project" value="UniProtKB-UniRule"/>
</dbReference>
<reference evidence="8 9" key="1">
    <citation type="journal article" date="2021" name="BMC Biol.">
        <title>Horizontally acquired antibacterial genes associated with adaptive radiation of ladybird beetles.</title>
        <authorList>
            <person name="Li H.S."/>
            <person name="Tang X.F."/>
            <person name="Huang Y.H."/>
            <person name="Xu Z.Y."/>
            <person name="Chen M.L."/>
            <person name="Du X.Y."/>
            <person name="Qiu B.Y."/>
            <person name="Chen P.T."/>
            <person name="Zhang W."/>
            <person name="Slipinski A."/>
            <person name="Escalona H.E."/>
            <person name="Waterhouse R.M."/>
            <person name="Zwick A."/>
            <person name="Pang H."/>
        </authorList>
    </citation>
    <scope>NUCLEOTIDE SEQUENCE [LARGE SCALE GENOMIC DNA]</scope>
    <source>
        <strain evidence="8">SYSU2018</strain>
    </source>
</reference>
<keyword evidence="9" id="KW-1185">Reference proteome</keyword>
<dbReference type="AlphaFoldDB" id="A0ABD2MSZ6"/>
<dbReference type="GO" id="GO:0006508">
    <property type="term" value="P:proteolysis"/>
    <property type="evidence" value="ECO:0007669"/>
    <property type="project" value="UniProtKB-KW"/>
</dbReference>
<feature type="signal peptide" evidence="7">
    <location>
        <begin position="1"/>
        <end position="20"/>
    </location>
</feature>
<evidence type="ECO:0000256" key="4">
    <source>
        <dbReference type="ARBA" id="ARBA00022729"/>
    </source>
</evidence>
<dbReference type="InterPro" id="IPR018202">
    <property type="entry name" value="Ser_caboxypep_ser_AS"/>
</dbReference>
<keyword evidence="5 7" id="KW-0378">Hydrolase</keyword>
<keyword evidence="6" id="KW-0325">Glycoprotein</keyword>
<evidence type="ECO:0000313" key="9">
    <source>
        <dbReference type="Proteomes" id="UP001516400"/>
    </source>
</evidence>
<evidence type="ECO:0000256" key="5">
    <source>
        <dbReference type="ARBA" id="ARBA00022801"/>
    </source>
</evidence>
<feature type="chain" id="PRO_5044528157" description="Carboxypeptidase" evidence="7">
    <location>
        <begin position="21"/>
        <end position="466"/>
    </location>
</feature>
<dbReference type="InterPro" id="IPR001563">
    <property type="entry name" value="Peptidase_S10"/>
</dbReference>
<dbReference type="EC" id="3.4.16.-" evidence="7"/>
<comment type="caution">
    <text evidence="8">The sequence shown here is derived from an EMBL/GenBank/DDBJ whole genome shotgun (WGS) entry which is preliminary data.</text>
</comment>
<evidence type="ECO:0000256" key="7">
    <source>
        <dbReference type="RuleBase" id="RU361156"/>
    </source>
</evidence>
<evidence type="ECO:0000313" key="8">
    <source>
        <dbReference type="EMBL" id="KAL3269550.1"/>
    </source>
</evidence>
<dbReference type="FunFam" id="3.40.50.1820:FF:000096">
    <property type="entry name" value="Carboxypeptidase vitellogenic-like"/>
    <property type="match status" value="1"/>
</dbReference>
<keyword evidence="3 7" id="KW-0645">Protease</keyword>
<dbReference type="Proteomes" id="UP001516400">
    <property type="component" value="Unassembled WGS sequence"/>
</dbReference>
<evidence type="ECO:0000256" key="3">
    <source>
        <dbReference type="ARBA" id="ARBA00022670"/>
    </source>
</evidence>
<dbReference type="PROSITE" id="PS00131">
    <property type="entry name" value="CARBOXYPEPT_SER_SER"/>
    <property type="match status" value="1"/>
</dbReference>
<proteinExistence type="inferred from homology"/>
<dbReference type="Pfam" id="PF00450">
    <property type="entry name" value="Peptidase_S10"/>
    <property type="match status" value="1"/>
</dbReference>
<dbReference type="PANTHER" id="PTHR11802">
    <property type="entry name" value="SERINE PROTEASE FAMILY S10 SERINE CARBOXYPEPTIDASE"/>
    <property type="match status" value="1"/>
</dbReference>
<evidence type="ECO:0000256" key="2">
    <source>
        <dbReference type="ARBA" id="ARBA00022645"/>
    </source>
</evidence>
<evidence type="ECO:0000256" key="6">
    <source>
        <dbReference type="ARBA" id="ARBA00023180"/>
    </source>
</evidence>